<sequence>AWEPTNRSTCPEDPVVSLQPGRVPVAALVPEDLPGSVPELQEERPCPIIHNTQFEQYKDR</sequence>
<dbReference type="AlphaFoldDB" id="A0A3Q3GDB1"/>
<dbReference type="InParanoid" id="A0A3Q3GDB1"/>
<reference evidence="1" key="1">
    <citation type="submission" date="2025-08" db="UniProtKB">
        <authorList>
            <consortium name="Ensembl"/>
        </authorList>
    </citation>
    <scope>IDENTIFICATION</scope>
</reference>
<protein>
    <submittedName>
        <fullName evidence="1">Kinesin family-like</fullName>
    </submittedName>
</protein>
<dbReference type="GeneTree" id="ENSGT00940000180176"/>
<keyword evidence="2" id="KW-1185">Reference proteome</keyword>
<dbReference type="STRING" id="56723.ENSLBEP00000028958"/>
<accession>A0A3Q3GDB1</accession>
<evidence type="ECO:0000313" key="2">
    <source>
        <dbReference type="Proteomes" id="UP000261660"/>
    </source>
</evidence>
<evidence type="ECO:0000313" key="1">
    <source>
        <dbReference type="Ensembl" id="ENSLBEP00000028958.1"/>
    </source>
</evidence>
<dbReference type="Proteomes" id="UP000261660">
    <property type="component" value="Unplaced"/>
</dbReference>
<reference evidence="1" key="2">
    <citation type="submission" date="2025-09" db="UniProtKB">
        <authorList>
            <consortium name="Ensembl"/>
        </authorList>
    </citation>
    <scope>IDENTIFICATION</scope>
</reference>
<proteinExistence type="predicted"/>
<name>A0A3Q3GDB1_9LABR</name>
<dbReference type="Ensembl" id="ENSLBET00000030324.1">
    <property type="protein sequence ID" value="ENSLBEP00000028958.1"/>
    <property type="gene ID" value="ENSLBEG00000021941.1"/>
</dbReference>
<organism evidence="1 2">
    <name type="scientific">Labrus bergylta</name>
    <name type="common">ballan wrasse</name>
    <dbReference type="NCBI Taxonomy" id="56723"/>
    <lineage>
        <taxon>Eukaryota</taxon>
        <taxon>Metazoa</taxon>
        <taxon>Chordata</taxon>
        <taxon>Craniata</taxon>
        <taxon>Vertebrata</taxon>
        <taxon>Euteleostomi</taxon>
        <taxon>Actinopterygii</taxon>
        <taxon>Neopterygii</taxon>
        <taxon>Teleostei</taxon>
        <taxon>Neoteleostei</taxon>
        <taxon>Acanthomorphata</taxon>
        <taxon>Eupercaria</taxon>
        <taxon>Labriformes</taxon>
        <taxon>Labridae</taxon>
        <taxon>Labrus</taxon>
    </lineage>
</organism>